<gene>
    <name evidence="5" type="ORF">UA08_04314</name>
</gene>
<evidence type="ECO:0000259" key="3">
    <source>
        <dbReference type="Pfam" id="PF08595"/>
    </source>
</evidence>
<sequence>MDAYPHDYIVHNLPLLLLSGIAHHDHNSPPANAEYPSLHDRGTSIDSDFPLLTGPLVESLRDAFIDHDASDAPWRAPIDAGRSSGIPLRIKAVGRSHRLPPQKAEFPSEADISASSVVPIVHSPISPLTPGSPTFPDGILTPLWMLKHQDLVPAAVVNIFPITADPSMSTLRDNQLKIELRGLRESWTASGYRSRFVVILVAEDGISTQEVEDRVANIRRATSLDPRSMHVLYNDLSTVEVKDFVRSFLSSLQPSLVDYYRDLSKHARRKRNRGTIPPPTVPPTRGTSQTLSMQGWNVRYEFKLGVFAEFRQEMEAAQRNFEAAYETLFGQEVFESIAGWSPRFSDARLLGDILAIRIIRCLLWTSQPTAAVRFWLSHKNYVEDIVSRRGKGTKNYGWEAWNARWSTVMAQLISRVELPAFSSDFLQNPARLYDSIFHPPEKGFSGDESLLPWEFLHHQGYWLDRSARHTVKRQELAEQIPEEHRVSADKSPASQAVAQSQFYDTYLAPEPAAEAAIVNGPTFDHTTLIIQTLTEALKHFAARDQIRKVESLSLEIAQFHMNAKQWHEAYDILKPLWPRLTWRQSGWWDLLNEFAWMMRACALELEDIDALVWIHWELLSKGSAIPSICKCLDGVSVDSPKPTIVLKAEDVIPCLSASLVFQKSEGNVGEPLQLQLAIVSHAHQHSAPIRISEVKVVFEGSLRPIKIYAQDIEEETTEPVSRILSLKLRDSTNSTDSSTLLSPTGPMASMMGQADLNIRPSETRVFNMTAIPREPGESRVASITLAIEEEKFNLLHVITKHEQDMSFWWRDGPGGPNKKRIGKGRNTAACKILPKPPNIRIQLPNLKKHYYTNERVSLAVAIQNNEDDVAEVTMQVRVLGQADSALNVSWSDDADETTDVGGVSVENTDHLKSRSIGTLAPAATSEVPIILSNTTEALEYDIEISLHYYLMSDPETPISKSVSARLAFVRPFEANYDFLPRIHPASWPNLFQVDQGLADDKSNKPEGLQQRWSVSPKIVSFASEPLVIENVRLGLVDIQGGAICEFGSESLITPETSQIQPEELRASEFILNVQKTSLDDRRSVTLELSLNVEWRRLSSSSSLDQVEATTVSTLAMPRFLIPMGEPRVLASASPSKEVLGLVHLYYTLENPSMHSLTFNLTMDASEHFAFSGAKTRALQLVPLSRHTVQYNVFAFKPGMWIQPHLVVVDTYFNKTLRVLPTEGMRADKKGVLVWVDSDAWHDTGPDEPITQPTNRGNKLRVNAKYVQEGALGFSNPREYHKRKVEHAGYTRYILRRNPPRYDSEGDEIDENEDADSETEAAAAEENPFSEIALEHILCPLKQASELPDHPTLSQPYRSNALPTMIEAVDEKLRNERALLARAHNLHRQFLGDSVWMPCGTVESEEDPYIFRPRPAGVSTKWKAALESQTNSNQAENYINGDSNAHMDTEPGTRNERNSGDDIEMTETPVSETENGLETKKPKEEDVFSVKGLPSHGDIDLSARENKNGDINKKEQGSDIMRASPQALDAEGADTVMEDVPAESGSVRDNEGNSSPEPPRRMTTRARANASTSNGNGASGSSRYTSPDVTAQQTSSAHPIFLVSENIRPDKDFGLPPNEAEDTRRLLWSYIQKQEETVRGFTYMLNSLRRAEQLKEDVFESCKTEGHVGELSDGEDWYDREKWGLGEGEDLKKGADDDDVDNNVDEGRTTGKRGRRRQ</sequence>
<feature type="domain" description="Transcriptional regulatory protein RXT2 N-terminal" evidence="3">
    <location>
        <begin position="1253"/>
        <end position="1392"/>
    </location>
</feature>
<evidence type="ECO:0000256" key="1">
    <source>
        <dbReference type="SAM" id="MobiDB-lite"/>
    </source>
</evidence>
<feature type="region of interest" description="Disordered" evidence="1">
    <location>
        <begin position="1296"/>
        <end position="1323"/>
    </location>
</feature>
<dbReference type="InterPro" id="IPR012880">
    <property type="entry name" value="Gryzun"/>
</dbReference>
<feature type="compositionally biased region" description="Low complexity" evidence="1">
    <location>
        <begin position="1564"/>
        <end position="1582"/>
    </location>
</feature>
<feature type="compositionally biased region" description="Polar residues" evidence="1">
    <location>
        <begin position="1583"/>
        <end position="1596"/>
    </location>
</feature>
<name>A0A1Q5Q8D5_TALAT</name>
<dbReference type="InterPro" id="IPR021773">
    <property type="entry name" value="TPC11"/>
</dbReference>
<dbReference type="PANTHER" id="PTHR14374">
    <property type="entry name" value="FOIE GRAS"/>
    <property type="match status" value="1"/>
</dbReference>
<dbReference type="RefSeq" id="XP_020120410.1">
    <property type="nucleotide sequence ID" value="XM_020266623.1"/>
</dbReference>
<dbReference type="STRING" id="1441469.A0A1Q5Q8D5"/>
<dbReference type="Pfam" id="PF08595">
    <property type="entry name" value="RXT2_N"/>
    <property type="match status" value="1"/>
</dbReference>
<feature type="compositionally biased region" description="Basic and acidic residues" evidence="1">
    <location>
        <begin position="1444"/>
        <end position="1459"/>
    </location>
</feature>
<feature type="compositionally biased region" description="Basic and acidic residues" evidence="1">
    <location>
        <begin position="1476"/>
        <end position="1487"/>
    </location>
</feature>
<dbReference type="EMBL" id="LFMY01000005">
    <property type="protein sequence ID" value="OKL60289.1"/>
    <property type="molecule type" value="Genomic_DNA"/>
</dbReference>
<evidence type="ECO:0008006" key="7">
    <source>
        <dbReference type="Google" id="ProtNLM"/>
    </source>
</evidence>
<reference evidence="5 6" key="1">
    <citation type="submission" date="2015-06" db="EMBL/GenBank/DDBJ databases">
        <title>Talaromyces atroroseus IBT 11181 draft genome.</title>
        <authorList>
            <person name="Rasmussen K.B."/>
            <person name="Rasmussen S."/>
            <person name="Petersen B."/>
            <person name="Sicheritz-Ponten T."/>
            <person name="Mortensen U.H."/>
            <person name="Thrane U."/>
        </authorList>
    </citation>
    <scope>NUCLEOTIDE SEQUENCE [LARGE SCALE GENOMIC DNA]</scope>
    <source>
        <strain evidence="5 6">IBT 11181</strain>
    </source>
</reference>
<dbReference type="PANTHER" id="PTHR14374:SF0">
    <property type="entry name" value="TRAFFICKING PROTEIN PARTICLE COMPLEX SUBUNIT 11"/>
    <property type="match status" value="1"/>
</dbReference>
<accession>A0A1Q5Q8D5</accession>
<evidence type="ECO:0000259" key="4">
    <source>
        <dbReference type="Pfam" id="PF11817"/>
    </source>
</evidence>
<keyword evidence="6" id="KW-1185">Reference proteome</keyword>
<evidence type="ECO:0000259" key="2">
    <source>
        <dbReference type="Pfam" id="PF07919"/>
    </source>
</evidence>
<proteinExistence type="predicted"/>
<dbReference type="GeneID" id="31004069"/>
<dbReference type="OrthoDB" id="6278596at2759"/>
<feature type="region of interest" description="Disordered" evidence="1">
    <location>
        <begin position="1538"/>
        <end position="1596"/>
    </location>
</feature>
<comment type="caution">
    <text evidence="5">The sequence shown here is derived from an EMBL/GenBank/DDBJ whole genome shotgun (WGS) entry which is preliminary data.</text>
</comment>
<dbReference type="Pfam" id="PF07919">
    <property type="entry name" value="Gryzun"/>
    <property type="match status" value="1"/>
</dbReference>
<protein>
    <recommendedName>
        <fullName evidence="7">Trafficking protein particle complex subunit 11 domain-containing protein</fullName>
    </recommendedName>
</protein>
<dbReference type="Proteomes" id="UP000214365">
    <property type="component" value="Unassembled WGS sequence"/>
</dbReference>
<feature type="region of interest" description="Disordered" evidence="1">
    <location>
        <begin position="1686"/>
        <end position="1717"/>
    </location>
</feature>
<organism evidence="5 6">
    <name type="scientific">Talaromyces atroroseus</name>
    <dbReference type="NCBI Taxonomy" id="1441469"/>
    <lineage>
        <taxon>Eukaryota</taxon>
        <taxon>Fungi</taxon>
        <taxon>Dikarya</taxon>
        <taxon>Ascomycota</taxon>
        <taxon>Pezizomycotina</taxon>
        <taxon>Eurotiomycetes</taxon>
        <taxon>Eurotiomycetidae</taxon>
        <taxon>Eurotiales</taxon>
        <taxon>Trichocomaceae</taxon>
        <taxon>Talaromyces</taxon>
        <taxon>Talaromyces sect. Trachyspermi</taxon>
    </lineage>
</organism>
<evidence type="ECO:0000313" key="5">
    <source>
        <dbReference type="EMBL" id="OKL60289.1"/>
    </source>
</evidence>
<dbReference type="InterPro" id="IPR013904">
    <property type="entry name" value="RXT2_N"/>
</dbReference>
<feature type="domain" description="Gryzun putative trafficking through Golgi" evidence="2">
    <location>
        <begin position="644"/>
        <end position="1236"/>
    </location>
</feature>
<feature type="region of interest" description="Disordered" evidence="1">
    <location>
        <begin position="268"/>
        <end position="289"/>
    </location>
</feature>
<feature type="domain" description="Trafficking protein particle complex subunit 11" evidence="4">
    <location>
        <begin position="343"/>
        <end position="620"/>
    </location>
</feature>
<evidence type="ECO:0000313" key="6">
    <source>
        <dbReference type="Proteomes" id="UP000214365"/>
    </source>
</evidence>
<feature type="region of interest" description="Disordered" evidence="1">
    <location>
        <begin position="1434"/>
        <end position="1520"/>
    </location>
</feature>
<feature type="compositionally biased region" description="Acidic residues" evidence="1">
    <location>
        <begin position="1304"/>
        <end position="1318"/>
    </location>
</feature>
<feature type="compositionally biased region" description="Basic and acidic residues" evidence="1">
    <location>
        <begin position="1496"/>
        <end position="1516"/>
    </location>
</feature>
<dbReference type="Pfam" id="PF11817">
    <property type="entry name" value="Foie-gras_1"/>
    <property type="match status" value="1"/>
</dbReference>